<comment type="caution">
    <text evidence="2">The sequence shown here is derived from an EMBL/GenBank/DDBJ whole genome shotgun (WGS) entry which is preliminary data.</text>
</comment>
<feature type="compositionally biased region" description="Low complexity" evidence="1">
    <location>
        <begin position="208"/>
        <end position="219"/>
    </location>
</feature>
<dbReference type="Proteomes" id="UP000466104">
    <property type="component" value="Unassembled WGS sequence"/>
</dbReference>
<evidence type="ECO:0008006" key="4">
    <source>
        <dbReference type="Google" id="ProtNLM"/>
    </source>
</evidence>
<proteinExistence type="predicted"/>
<sequence length="228" mass="25588">MRVRHLTTLTREDAQIVGATTELRQWKINPNAPLPEWADEACQRWGFFGVTSRHGDDIEGILLVAPESCLPPDHPMSKIPRTPGGAVLVGLVPHRNDASWGRVRMSFLAARLRGSVPVVEAAGVVAPCTDTRVAPVTWLESWGFQEVDPMNAGQIRRMRFDLRRSVKAQESWVERWFGWWRGTGLTPVDVGQLRWPIGSARDDHDGPATVTQASTQSRQQARREPLTW</sequence>
<feature type="region of interest" description="Disordered" evidence="1">
    <location>
        <begin position="196"/>
        <end position="228"/>
    </location>
</feature>
<evidence type="ECO:0000256" key="1">
    <source>
        <dbReference type="SAM" id="MobiDB-lite"/>
    </source>
</evidence>
<name>A0A7K0J405_9ACTN</name>
<evidence type="ECO:0000313" key="3">
    <source>
        <dbReference type="Proteomes" id="UP000466104"/>
    </source>
</evidence>
<dbReference type="AlphaFoldDB" id="A0A7K0J405"/>
<protein>
    <recommendedName>
        <fullName evidence="4">N-acetyltransferase domain-containing protein</fullName>
    </recommendedName>
</protein>
<keyword evidence="3" id="KW-1185">Reference proteome</keyword>
<dbReference type="RefSeq" id="WP_326833209.1">
    <property type="nucleotide sequence ID" value="NZ_VUMG01000001.1"/>
</dbReference>
<reference evidence="2 3" key="1">
    <citation type="submission" date="2019-08" db="EMBL/GenBank/DDBJ databases">
        <title>In-depth cultivation of the pig gut microbiome towards novel bacterial diversity and tailored functional studies.</title>
        <authorList>
            <person name="Wylensek D."/>
            <person name="Hitch T.C.A."/>
            <person name="Clavel T."/>
        </authorList>
    </citation>
    <scope>NUCLEOTIDE SEQUENCE [LARGE SCALE GENOMIC DNA]</scope>
    <source>
        <strain evidence="2 3">WCA-380-WT-3A</strain>
    </source>
</reference>
<organism evidence="2 3">
    <name type="scientific">Cutibacterium porci</name>
    <dbReference type="NCBI Taxonomy" id="2605781"/>
    <lineage>
        <taxon>Bacteria</taxon>
        <taxon>Bacillati</taxon>
        <taxon>Actinomycetota</taxon>
        <taxon>Actinomycetes</taxon>
        <taxon>Propionibacteriales</taxon>
        <taxon>Propionibacteriaceae</taxon>
        <taxon>Cutibacterium</taxon>
    </lineage>
</organism>
<accession>A0A7K0J405</accession>
<dbReference type="EMBL" id="VUMG01000001">
    <property type="protein sequence ID" value="MSS44665.1"/>
    <property type="molecule type" value="Genomic_DNA"/>
</dbReference>
<evidence type="ECO:0000313" key="2">
    <source>
        <dbReference type="EMBL" id="MSS44665.1"/>
    </source>
</evidence>
<gene>
    <name evidence="2" type="ORF">FYJ43_00995</name>
</gene>